<proteinExistence type="predicted"/>
<organism evidence="1 2">
    <name type="scientific">Capsella rubella</name>
    <dbReference type="NCBI Taxonomy" id="81985"/>
    <lineage>
        <taxon>Eukaryota</taxon>
        <taxon>Viridiplantae</taxon>
        <taxon>Streptophyta</taxon>
        <taxon>Embryophyta</taxon>
        <taxon>Tracheophyta</taxon>
        <taxon>Spermatophyta</taxon>
        <taxon>Magnoliopsida</taxon>
        <taxon>eudicotyledons</taxon>
        <taxon>Gunneridae</taxon>
        <taxon>Pentapetalae</taxon>
        <taxon>rosids</taxon>
        <taxon>malvids</taxon>
        <taxon>Brassicales</taxon>
        <taxon>Brassicaceae</taxon>
        <taxon>Camelineae</taxon>
        <taxon>Capsella</taxon>
    </lineage>
</organism>
<dbReference type="Proteomes" id="UP000029121">
    <property type="component" value="Unassembled WGS sequence"/>
</dbReference>
<reference evidence="2" key="1">
    <citation type="journal article" date="2013" name="Nat. Genet.">
        <title>The Capsella rubella genome and the genomic consequences of rapid mating system evolution.</title>
        <authorList>
            <person name="Slotte T."/>
            <person name="Hazzouri K.M."/>
            <person name="Agren J.A."/>
            <person name="Koenig D."/>
            <person name="Maumus F."/>
            <person name="Guo Y.L."/>
            <person name="Steige K."/>
            <person name="Platts A.E."/>
            <person name="Escobar J.S."/>
            <person name="Newman L.K."/>
            <person name="Wang W."/>
            <person name="Mandakova T."/>
            <person name="Vello E."/>
            <person name="Smith L.M."/>
            <person name="Henz S.R."/>
            <person name="Steffen J."/>
            <person name="Takuno S."/>
            <person name="Brandvain Y."/>
            <person name="Coop G."/>
            <person name="Andolfatto P."/>
            <person name="Hu T.T."/>
            <person name="Blanchette M."/>
            <person name="Clark R.M."/>
            <person name="Quesneville H."/>
            <person name="Nordborg M."/>
            <person name="Gaut B.S."/>
            <person name="Lysak M.A."/>
            <person name="Jenkins J."/>
            <person name="Grimwood J."/>
            <person name="Chapman J."/>
            <person name="Prochnik S."/>
            <person name="Shu S."/>
            <person name="Rokhsar D."/>
            <person name="Schmutz J."/>
            <person name="Weigel D."/>
            <person name="Wright S.I."/>
        </authorList>
    </citation>
    <scope>NUCLEOTIDE SEQUENCE [LARGE SCALE GENOMIC DNA]</scope>
    <source>
        <strain evidence="2">cv. Monte Gargano</strain>
    </source>
</reference>
<accession>R0GEY4</accession>
<feature type="non-terminal residue" evidence="1">
    <location>
        <position position="1"/>
    </location>
</feature>
<dbReference type="EMBL" id="KB870812">
    <property type="protein sequence ID" value="EOA15314.1"/>
    <property type="molecule type" value="Genomic_DNA"/>
</dbReference>
<evidence type="ECO:0000313" key="1">
    <source>
        <dbReference type="EMBL" id="EOA15314.1"/>
    </source>
</evidence>
<gene>
    <name evidence="1" type="ORF">CARUB_v100274541mg</name>
</gene>
<sequence length="24" mass="2504">CTSICEQKPIKATATASPPDVQSK</sequence>
<evidence type="ECO:0000313" key="2">
    <source>
        <dbReference type="Proteomes" id="UP000029121"/>
    </source>
</evidence>
<keyword evidence="2" id="KW-1185">Reference proteome</keyword>
<protein>
    <submittedName>
        <fullName evidence="1">Uncharacterized protein</fullName>
    </submittedName>
</protein>
<name>R0GEY4_9BRAS</name>
<dbReference type="AlphaFoldDB" id="R0GEY4"/>